<gene>
    <name evidence="1" type="ORF">S12H4_36371</name>
</gene>
<dbReference type="AlphaFoldDB" id="X1TH71"/>
<evidence type="ECO:0000313" key="1">
    <source>
        <dbReference type="EMBL" id="GAI90711.1"/>
    </source>
</evidence>
<name>X1TH71_9ZZZZ</name>
<reference evidence="1" key="1">
    <citation type="journal article" date="2014" name="Front. Microbiol.">
        <title>High frequency of phylogenetically diverse reductive dehalogenase-homologous genes in deep subseafloor sedimentary metagenomes.</title>
        <authorList>
            <person name="Kawai M."/>
            <person name="Futagami T."/>
            <person name="Toyoda A."/>
            <person name="Takaki Y."/>
            <person name="Nishi S."/>
            <person name="Hori S."/>
            <person name="Arai W."/>
            <person name="Tsubouchi T."/>
            <person name="Morono Y."/>
            <person name="Uchiyama I."/>
            <person name="Ito T."/>
            <person name="Fujiyama A."/>
            <person name="Inagaki F."/>
            <person name="Takami H."/>
        </authorList>
    </citation>
    <scope>NUCLEOTIDE SEQUENCE</scope>
    <source>
        <strain evidence="1">Expedition CK06-06</strain>
    </source>
</reference>
<dbReference type="EMBL" id="BARW01021678">
    <property type="protein sequence ID" value="GAI90711.1"/>
    <property type="molecule type" value="Genomic_DNA"/>
</dbReference>
<protein>
    <submittedName>
        <fullName evidence="1">Uncharacterized protein</fullName>
    </submittedName>
</protein>
<sequence>MSKKKVKSRTLIDVLDGIEEALYVMAQEIYELRMVWQRASTPKPEVKKETKKE</sequence>
<accession>X1TH71</accession>
<organism evidence="1">
    <name type="scientific">marine sediment metagenome</name>
    <dbReference type="NCBI Taxonomy" id="412755"/>
    <lineage>
        <taxon>unclassified sequences</taxon>
        <taxon>metagenomes</taxon>
        <taxon>ecological metagenomes</taxon>
    </lineage>
</organism>
<proteinExistence type="predicted"/>
<comment type="caution">
    <text evidence="1">The sequence shown here is derived from an EMBL/GenBank/DDBJ whole genome shotgun (WGS) entry which is preliminary data.</text>
</comment>